<dbReference type="PANTHER" id="PTHR11706:SF33">
    <property type="entry name" value="NATURAL RESISTANCE-ASSOCIATED MACROPHAGE PROTEIN 2"/>
    <property type="match status" value="1"/>
</dbReference>
<keyword evidence="5 7" id="KW-1133">Transmembrane helix</keyword>
<feature type="transmembrane region" description="Helical" evidence="7">
    <location>
        <begin position="20"/>
        <end position="36"/>
    </location>
</feature>
<dbReference type="RefSeq" id="WP_248345331.1">
    <property type="nucleotide sequence ID" value="NZ_AP025592.1"/>
</dbReference>
<protein>
    <submittedName>
        <fullName evidence="8">Mn transporter</fullName>
    </submittedName>
</protein>
<dbReference type="InterPro" id="IPR001046">
    <property type="entry name" value="NRAMP_fam"/>
</dbReference>
<comment type="subcellular location">
    <subcellularLocation>
        <location evidence="1">Membrane</location>
        <topology evidence="1">Multi-pass membrane protein</topology>
    </subcellularLocation>
</comment>
<keyword evidence="4" id="KW-0769">Symport</keyword>
<feature type="transmembrane region" description="Helical" evidence="7">
    <location>
        <begin position="360"/>
        <end position="382"/>
    </location>
</feature>
<dbReference type="Pfam" id="PF01566">
    <property type="entry name" value="Nramp"/>
    <property type="match status" value="1"/>
</dbReference>
<feature type="transmembrane region" description="Helical" evidence="7">
    <location>
        <begin position="285"/>
        <end position="313"/>
    </location>
</feature>
<evidence type="ECO:0000256" key="4">
    <source>
        <dbReference type="ARBA" id="ARBA00022847"/>
    </source>
</evidence>
<feature type="transmembrane region" description="Helical" evidence="7">
    <location>
        <begin position="197"/>
        <end position="218"/>
    </location>
</feature>
<feature type="transmembrane region" description="Helical" evidence="7">
    <location>
        <begin position="56"/>
        <end position="74"/>
    </location>
</feature>
<evidence type="ECO:0000256" key="5">
    <source>
        <dbReference type="ARBA" id="ARBA00022989"/>
    </source>
</evidence>
<name>A0ABM7X8I4_9BACT</name>
<evidence type="ECO:0000256" key="3">
    <source>
        <dbReference type="ARBA" id="ARBA00022692"/>
    </source>
</evidence>
<evidence type="ECO:0000256" key="6">
    <source>
        <dbReference type="ARBA" id="ARBA00023136"/>
    </source>
</evidence>
<feature type="transmembrane region" description="Helical" evidence="7">
    <location>
        <begin position="121"/>
        <end position="146"/>
    </location>
</feature>
<keyword evidence="3 7" id="KW-0812">Transmembrane</keyword>
<evidence type="ECO:0000256" key="1">
    <source>
        <dbReference type="ARBA" id="ARBA00004141"/>
    </source>
</evidence>
<organism evidence="8 9">
    <name type="scientific">Anaeromyxobacter paludicola</name>
    <dbReference type="NCBI Taxonomy" id="2918171"/>
    <lineage>
        <taxon>Bacteria</taxon>
        <taxon>Pseudomonadati</taxon>
        <taxon>Myxococcota</taxon>
        <taxon>Myxococcia</taxon>
        <taxon>Myxococcales</taxon>
        <taxon>Cystobacterineae</taxon>
        <taxon>Anaeromyxobacteraceae</taxon>
        <taxon>Anaeromyxobacter</taxon>
    </lineage>
</organism>
<accession>A0ABM7X8I4</accession>
<evidence type="ECO:0000256" key="7">
    <source>
        <dbReference type="SAM" id="Phobius"/>
    </source>
</evidence>
<proteinExistence type="predicted"/>
<reference evidence="9" key="1">
    <citation type="journal article" date="2022" name="Int. J. Syst. Evol. Microbiol.">
        <title>Anaeromyxobacter oryzae sp. nov., Anaeromyxobacter diazotrophicus sp. nov. and Anaeromyxobacter paludicola sp. nov., isolated from paddy soils.</title>
        <authorList>
            <person name="Itoh H."/>
            <person name="Xu Z."/>
            <person name="Mise K."/>
            <person name="Masuda Y."/>
            <person name="Ushijima N."/>
            <person name="Hayakawa C."/>
            <person name="Shiratori Y."/>
            <person name="Senoo K."/>
        </authorList>
    </citation>
    <scope>NUCLEOTIDE SEQUENCE [LARGE SCALE GENOMIC DNA]</scope>
    <source>
        <strain evidence="9">Red630</strain>
    </source>
</reference>
<feature type="transmembrane region" description="Helical" evidence="7">
    <location>
        <begin position="239"/>
        <end position="265"/>
    </location>
</feature>
<dbReference type="EMBL" id="AP025592">
    <property type="protein sequence ID" value="BDG08145.1"/>
    <property type="molecule type" value="Genomic_DNA"/>
</dbReference>
<dbReference type="NCBIfam" id="NF037982">
    <property type="entry name" value="Nramp_1"/>
    <property type="match status" value="1"/>
</dbReference>
<evidence type="ECO:0000313" key="8">
    <source>
        <dbReference type="EMBL" id="BDG08145.1"/>
    </source>
</evidence>
<feature type="transmembrane region" description="Helical" evidence="7">
    <location>
        <begin position="158"/>
        <end position="177"/>
    </location>
</feature>
<keyword evidence="2" id="KW-0813">Transport</keyword>
<gene>
    <name evidence="8" type="ORF">AMPC_12580</name>
</gene>
<evidence type="ECO:0000256" key="2">
    <source>
        <dbReference type="ARBA" id="ARBA00022448"/>
    </source>
</evidence>
<feature type="transmembrane region" description="Helical" evidence="7">
    <location>
        <begin position="94"/>
        <end position="115"/>
    </location>
</feature>
<keyword evidence="9" id="KW-1185">Reference proteome</keyword>
<feature type="transmembrane region" description="Helical" evidence="7">
    <location>
        <begin position="334"/>
        <end position="354"/>
    </location>
</feature>
<evidence type="ECO:0000313" key="9">
    <source>
        <dbReference type="Proteomes" id="UP001162734"/>
    </source>
</evidence>
<sequence>MSAELAGGAARPRRQPWRNLMVFLAVVGPGIITANVDNDAGGITTYSLAGAQYGHALLWTLVPITIALVVVQEMSARMGVMTGKGLADLIRENYGVKVTFWIMVALLVADVGNTIAEFSGVAASIQIFGVPPWISVPITAVAVWILVLKGTYRQVEKVFLVACLFYVAYPVSAILAHPDWGTVLRATVTPSFQASGGYVAMLVGVVGTTIAPWMQFYLQSAVVEKGIKPEHYGHSRLDVIVGCIITDVVAFFIIAACAATVFKAGVRVETADQAAMALGPLAGKYASWLFAFGLFNASFFAATILPLATSYYICEAFGWESGIDRKWGEAKQFYSLYTLIVALGAAVVLIPHLPLLRIMLLSQVVNGMLLPFILIFMLLLINKEKLMGPHRNGPWFNGVAWLTTVVMIVLTAWLVVTGLRDLVTGA</sequence>
<dbReference type="Proteomes" id="UP001162734">
    <property type="component" value="Chromosome"/>
</dbReference>
<feature type="transmembrane region" description="Helical" evidence="7">
    <location>
        <begin position="394"/>
        <end position="416"/>
    </location>
</feature>
<keyword evidence="6 7" id="KW-0472">Membrane</keyword>
<dbReference type="PANTHER" id="PTHR11706">
    <property type="entry name" value="SOLUTE CARRIER PROTEIN FAMILY 11 MEMBER"/>
    <property type="match status" value="1"/>
</dbReference>